<dbReference type="EnsemblPlants" id="AUR62034582-RA">
    <property type="protein sequence ID" value="AUR62034582-RA:cds"/>
    <property type="gene ID" value="AUR62034582"/>
</dbReference>
<dbReference type="InterPro" id="IPR036770">
    <property type="entry name" value="Ankyrin_rpt-contain_sf"/>
</dbReference>
<dbReference type="PROSITE" id="PS50088">
    <property type="entry name" value="ANK_REPEAT"/>
    <property type="match status" value="3"/>
</dbReference>
<feature type="repeat" description="ANK" evidence="3">
    <location>
        <begin position="7"/>
        <end position="27"/>
    </location>
</feature>
<proteinExistence type="predicted"/>
<evidence type="ECO:0000313" key="5">
    <source>
        <dbReference type="Proteomes" id="UP000596660"/>
    </source>
</evidence>
<keyword evidence="5" id="KW-1185">Reference proteome</keyword>
<dbReference type="Gramene" id="AUR62034582-RA">
    <property type="protein sequence ID" value="AUR62034582-RA:cds"/>
    <property type="gene ID" value="AUR62034582"/>
</dbReference>
<dbReference type="AlphaFoldDB" id="A0A803MSN1"/>
<evidence type="ECO:0000256" key="2">
    <source>
        <dbReference type="ARBA" id="ARBA00023043"/>
    </source>
</evidence>
<dbReference type="InterPro" id="IPR002110">
    <property type="entry name" value="Ankyrin_rpt"/>
</dbReference>
<dbReference type="Gene3D" id="1.25.40.20">
    <property type="entry name" value="Ankyrin repeat-containing domain"/>
    <property type="match status" value="3"/>
</dbReference>
<organism evidence="4 5">
    <name type="scientific">Chenopodium quinoa</name>
    <name type="common">Quinoa</name>
    <dbReference type="NCBI Taxonomy" id="63459"/>
    <lineage>
        <taxon>Eukaryota</taxon>
        <taxon>Viridiplantae</taxon>
        <taxon>Streptophyta</taxon>
        <taxon>Embryophyta</taxon>
        <taxon>Tracheophyta</taxon>
        <taxon>Spermatophyta</taxon>
        <taxon>Magnoliopsida</taxon>
        <taxon>eudicotyledons</taxon>
        <taxon>Gunneridae</taxon>
        <taxon>Pentapetalae</taxon>
        <taxon>Caryophyllales</taxon>
        <taxon>Chenopodiaceae</taxon>
        <taxon>Chenopodioideae</taxon>
        <taxon>Atripliceae</taxon>
        <taxon>Chenopodium</taxon>
    </lineage>
</organism>
<dbReference type="PANTHER" id="PTHR24186:SF46">
    <property type="entry name" value="PROTEIN ACCELERATED CELL DEATH 6-LIKE"/>
    <property type="match status" value="1"/>
</dbReference>
<keyword evidence="2 3" id="KW-0040">ANK repeat</keyword>
<evidence type="ECO:0000256" key="1">
    <source>
        <dbReference type="ARBA" id="ARBA00022737"/>
    </source>
</evidence>
<reference evidence="4" key="2">
    <citation type="submission" date="2021-03" db="UniProtKB">
        <authorList>
            <consortium name="EnsemblPlants"/>
        </authorList>
    </citation>
    <scope>IDENTIFICATION</scope>
</reference>
<dbReference type="PANTHER" id="PTHR24186">
    <property type="entry name" value="PROTEIN PHOSPHATASE 1 REGULATORY SUBUNIT"/>
    <property type="match status" value="1"/>
</dbReference>
<accession>A0A803MSN1</accession>
<dbReference type="Pfam" id="PF12796">
    <property type="entry name" value="Ank_2"/>
    <property type="match status" value="2"/>
</dbReference>
<evidence type="ECO:0000256" key="3">
    <source>
        <dbReference type="PROSITE-ProRule" id="PRU00023"/>
    </source>
</evidence>
<feature type="repeat" description="ANK" evidence="3">
    <location>
        <begin position="175"/>
        <end position="207"/>
    </location>
</feature>
<dbReference type="PROSITE" id="PS50297">
    <property type="entry name" value="ANK_REP_REGION"/>
    <property type="match status" value="3"/>
</dbReference>
<dbReference type="SMART" id="SM00248">
    <property type="entry name" value="ANK"/>
    <property type="match status" value="10"/>
</dbReference>
<evidence type="ECO:0000313" key="4">
    <source>
        <dbReference type="EnsemblPlants" id="AUR62034582-RA:cds"/>
    </source>
</evidence>
<dbReference type="Proteomes" id="UP000596660">
    <property type="component" value="Unplaced"/>
</dbReference>
<protein>
    <submittedName>
        <fullName evidence="4">Uncharacterized protein</fullName>
    </submittedName>
</protein>
<feature type="repeat" description="ANK" evidence="3">
    <location>
        <begin position="49"/>
        <end position="72"/>
    </location>
</feature>
<dbReference type="GO" id="GO:0005886">
    <property type="term" value="C:plasma membrane"/>
    <property type="evidence" value="ECO:0007669"/>
    <property type="project" value="TreeGrafter"/>
</dbReference>
<reference evidence="4" key="1">
    <citation type="journal article" date="2017" name="Nature">
        <title>The genome of Chenopodium quinoa.</title>
        <authorList>
            <person name="Jarvis D.E."/>
            <person name="Ho Y.S."/>
            <person name="Lightfoot D.J."/>
            <person name="Schmoeckel S.M."/>
            <person name="Li B."/>
            <person name="Borm T.J.A."/>
            <person name="Ohyanagi H."/>
            <person name="Mineta K."/>
            <person name="Michell C.T."/>
            <person name="Saber N."/>
            <person name="Kharbatia N.M."/>
            <person name="Rupper R.R."/>
            <person name="Sharp A.R."/>
            <person name="Dally N."/>
            <person name="Boughton B.A."/>
            <person name="Woo Y.H."/>
            <person name="Gao G."/>
            <person name="Schijlen E.G.W.M."/>
            <person name="Guo X."/>
            <person name="Momin A.A."/>
            <person name="Negrao S."/>
            <person name="Al-Babili S."/>
            <person name="Gehring C."/>
            <person name="Roessner U."/>
            <person name="Jung C."/>
            <person name="Murphy K."/>
            <person name="Arold S.T."/>
            <person name="Gojobori T."/>
            <person name="van der Linden C.G."/>
            <person name="van Loo E.N."/>
            <person name="Jellen E.N."/>
            <person name="Maughan P.J."/>
            <person name="Tester M."/>
        </authorList>
    </citation>
    <scope>NUCLEOTIDE SEQUENCE [LARGE SCALE GENOMIC DNA]</scope>
    <source>
        <strain evidence="4">cv. PI 614886</strain>
    </source>
</reference>
<sequence length="585" mass="66592">MNQKNEDGNTPVHVAAEVGDMDIFKLLHNYVYEETVEEEGSAFITKNGEGNIPLHVALIHGNVEVAKLLVENHPKMVNVINNYKETLLHLATMHQPIDVPIEKRKVANTPYLDMIKLLLEKDRLILDHCPHSAELRDGSSKTILHLLKTIPSYKEGKDLLDVKEIFGLRNHQDKEGNTPLHMAAKNLNFYMVRVLLDSSAKQSIRNKDGISAASLIQEQFEQTLEKNQMTLEVCEAIDRANMSFLREKLHNFGNNYLFSRDSKRRNVLHKLMQISNGTPVIPNDFVDFIEEVLESFPTFIGQVDINGDTPLHILMRNSPNTLIRYVSVWSDYCVLSLSELKFVLRLLELCYTYFERYKEEARSKGAHYDRPWLVQNSKGNTPLHEALLIKNQDPEVVVKLLEFDINIVARLTNNLNETPLHLAAEIFNYSGEDVDSVIIDDLAKAYEDAAYTHDKNGLTPLLRAAQSGNVITISRLLMYFSDSVMTSDEKHGQTMLHLLIQHQPYCIKYLYKAHGNSKFEKQIFFQNYEGDTPLHLAIKGGRFFHAKHFLQGMETGTISKLLESKNNAGVTPSDLLGSSQKIPVQ</sequence>
<dbReference type="SUPFAM" id="SSF48403">
    <property type="entry name" value="Ankyrin repeat"/>
    <property type="match status" value="2"/>
</dbReference>
<keyword evidence="1" id="KW-0677">Repeat</keyword>
<dbReference type="Pfam" id="PF00023">
    <property type="entry name" value="Ank"/>
    <property type="match status" value="2"/>
</dbReference>
<name>A0A803MSN1_CHEQI</name>